<dbReference type="Gene3D" id="1.20.120.230">
    <property type="entry name" value="Alpha-catenin/vinculin-like"/>
    <property type="match status" value="1"/>
</dbReference>
<proteinExistence type="predicted"/>
<dbReference type="Pfam" id="PF12026">
    <property type="entry name" value="CAS_C"/>
    <property type="match status" value="1"/>
</dbReference>
<dbReference type="GO" id="GO:0007169">
    <property type="term" value="P:cell surface receptor protein tyrosine kinase signaling pathway"/>
    <property type="evidence" value="ECO:0007669"/>
    <property type="project" value="TreeGrafter"/>
</dbReference>
<keyword evidence="4" id="KW-1185">Reference proteome</keyword>
<accession>A0A915I0Y2</accession>
<feature type="compositionally biased region" description="Low complexity" evidence="2">
    <location>
        <begin position="76"/>
        <end position="91"/>
    </location>
</feature>
<dbReference type="InterPro" id="IPR021901">
    <property type="entry name" value="CAS_C"/>
</dbReference>
<keyword evidence="1" id="KW-0597">Phosphoprotein</keyword>
<dbReference type="CDD" id="cd11564">
    <property type="entry name" value="FAT-like_CAS_C"/>
    <property type="match status" value="1"/>
</dbReference>
<evidence type="ECO:0000256" key="1">
    <source>
        <dbReference type="ARBA" id="ARBA00022553"/>
    </source>
</evidence>
<dbReference type="PANTHER" id="PTHR10654">
    <property type="entry name" value="CAS SCAFFOLDING PROTEIN"/>
    <property type="match status" value="1"/>
</dbReference>
<evidence type="ECO:0000313" key="4">
    <source>
        <dbReference type="Proteomes" id="UP000887565"/>
    </source>
</evidence>
<dbReference type="AlphaFoldDB" id="A0A915I0Y2"/>
<organism evidence="4 5">
    <name type="scientific">Romanomermis culicivorax</name>
    <name type="common">Nematode worm</name>
    <dbReference type="NCBI Taxonomy" id="13658"/>
    <lineage>
        <taxon>Eukaryota</taxon>
        <taxon>Metazoa</taxon>
        <taxon>Ecdysozoa</taxon>
        <taxon>Nematoda</taxon>
        <taxon>Enoplea</taxon>
        <taxon>Dorylaimia</taxon>
        <taxon>Mermithida</taxon>
        <taxon>Mermithoidea</taxon>
        <taxon>Mermithidae</taxon>
        <taxon>Romanomermis</taxon>
    </lineage>
</organism>
<feature type="region of interest" description="Disordered" evidence="2">
    <location>
        <begin position="47"/>
        <end position="91"/>
    </location>
</feature>
<dbReference type="Proteomes" id="UP000887565">
    <property type="component" value="Unplaced"/>
</dbReference>
<reference evidence="5" key="1">
    <citation type="submission" date="2022-11" db="UniProtKB">
        <authorList>
            <consortium name="WormBaseParasite"/>
        </authorList>
    </citation>
    <scope>IDENTIFICATION</scope>
</reference>
<sequence length="354" mass="39012">SYDLLPRRTSPVAATLSRPRKSINGLQQQLPHRVRFAVDCDANNAAHSHPSTVIGSVARQVSSSDAEDRSSSVTLTSNSADSSFSNSSNSTTANDALLQTKSDNFYDVPRPILTSSNRYDVSRTGKDENSQINSNANQKFHGLVDNSLIASVYDAPLATIQLPVPSKSTNTQLQKSQQNRKSPFDDYDFVDVISKNGTKNGKNSTSIDDDNNFYREKLEILSFYVPQVDSQMESLNRAIDDFLSSVESNSPPRDFVAKSRFVVLSAHKLVYLGDSLSHCLKNLSTDDRDRSSVDKLSSSCDRLCEALKSCVTSTKRACSTFPCVEDVQTMVDSMVRISNDAHEFKLSVALLARR</sequence>
<dbReference type="PANTHER" id="PTHR10654:SF18">
    <property type="entry name" value="IP17195P"/>
    <property type="match status" value="1"/>
</dbReference>
<evidence type="ECO:0000313" key="5">
    <source>
        <dbReference type="WBParaSite" id="nRc.2.0.1.t07778-RA"/>
    </source>
</evidence>
<dbReference type="GO" id="GO:0016477">
    <property type="term" value="P:cell migration"/>
    <property type="evidence" value="ECO:0007669"/>
    <property type="project" value="TreeGrafter"/>
</dbReference>
<protein>
    <submittedName>
        <fullName evidence="5">CAS family C-terminal domain-containing protein</fullName>
    </submittedName>
</protein>
<dbReference type="InterPro" id="IPR037362">
    <property type="entry name" value="CAS_fam"/>
</dbReference>
<name>A0A915I0Y2_ROMCU</name>
<dbReference type="WBParaSite" id="nRc.2.0.1.t07778-RA">
    <property type="protein sequence ID" value="nRc.2.0.1.t07778-RA"/>
    <property type="gene ID" value="nRc.2.0.1.g07778"/>
</dbReference>
<evidence type="ECO:0000256" key="2">
    <source>
        <dbReference type="SAM" id="MobiDB-lite"/>
    </source>
</evidence>
<dbReference type="GO" id="GO:0005737">
    <property type="term" value="C:cytoplasm"/>
    <property type="evidence" value="ECO:0007669"/>
    <property type="project" value="TreeGrafter"/>
</dbReference>
<evidence type="ECO:0000259" key="3">
    <source>
        <dbReference type="Pfam" id="PF12026"/>
    </source>
</evidence>
<feature type="domain" description="CAS family C-terminal" evidence="3">
    <location>
        <begin position="193"/>
        <end position="347"/>
    </location>
</feature>
<dbReference type="GO" id="GO:0005886">
    <property type="term" value="C:plasma membrane"/>
    <property type="evidence" value="ECO:0007669"/>
    <property type="project" value="TreeGrafter"/>
</dbReference>